<organism evidence="1">
    <name type="scientific">Moraxella bovis</name>
    <dbReference type="NCBI Taxonomy" id="476"/>
    <lineage>
        <taxon>Bacteria</taxon>
        <taxon>Pseudomonadati</taxon>
        <taxon>Pseudomonadota</taxon>
        <taxon>Gammaproteobacteria</taxon>
        <taxon>Moraxellales</taxon>
        <taxon>Moraxellaceae</taxon>
        <taxon>Moraxella</taxon>
    </lineage>
</organism>
<evidence type="ECO:0000313" key="4">
    <source>
        <dbReference type="Proteomes" id="UP001163283"/>
    </source>
</evidence>
<sequence length="106" mass="12423">MKEYISEKIVSCTAPDGFTYYYEVEAYKTEPESMHGNHAEGSLMHSVYGYSVGKKCLFEKFLPRAIRWFQISTLKIESEWEPSDVSRIYYGCLKIEILVIFPYQKV</sequence>
<dbReference type="RefSeq" id="WP_012477651.1">
    <property type="nucleotide sequence ID" value="NZ_CP030242.1"/>
</dbReference>
<dbReference type="EMBL" id="AB169976">
    <property type="protein sequence ID" value="BAD83719.1"/>
    <property type="molecule type" value="Genomic_DNA"/>
</dbReference>
<dbReference type="Proteomes" id="UP001163632">
    <property type="component" value="Plasmid unnamed2"/>
</dbReference>
<keyword evidence="1" id="KW-0614">Plasmid</keyword>
<reference evidence="1" key="1">
    <citation type="journal article" date="2006" name="Vet. Microbiol.">
        <title>Filamentous-haemagglutinin-like protein genes encoded on a plasmid of Moraxella bovis.</title>
        <authorList>
            <person name="Kakuda T."/>
            <person name="Sarataphan N."/>
            <person name="Tanaka T."/>
            <person name="Takai S."/>
        </authorList>
    </citation>
    <scope>NUCLEOTIDE SEQUENCE</scope>
    <source>
        <strain evidence="1">EPP63</strain>
        <plasmid evidence="1">pMBO-1</plasmid>
    </source>
</reference>
<dbReference type="GeneID" id="77190012"/>
<evidence type="ECO:0000313" key="2">
    <source>
        <dbReference type="EMBL" id="UZA04853.1"/>
    </source>
</evidence>
<protein>
    <submittedName>
        <fullName evidence="1">Uncharacterized protein</fullName>
    </submittedName>
</protein>
<geneLocation type="plasmid" evidence="3 4">
    <name>unnamed</name>
</geneLocation>
<evidence type="ECO:0000313" key="1">
    <source>
        <dbReference type="EMBL" id="BAD83719.1"/>
    </source>
</evidence>
<reference evidence="2" key="2">
    <citation type="journal article" date="2022" name="BMC Microbiol.">
        <title>Whole genome sequencing of Moraxella bovis strains from North America reveals two genotypes with different genetic determinants.</title>
        <authorList>
            <person name="Wynn E.L."/>
            <person name="Hille M.M."/>
            <person name="Loy J.D."/>
            <person name="Schuller G."/>
            <person name="Kuhn K.L."/>
            <person name="Dickey A.M."/>
            <person name="Bono J.L."/>
            <person name="Clawson M.L."/>
        </authorList>
    </citation>
    <scope>NUCLEOTIDE SEQUENCE</scope>
    <source>
        <strain evidence="2">SAM102599</strain>
        <strain evidence="3">SAM57978</strain>
        <plasmid evidence="3 4">unnamed</plasmid>
        <plasmid evidence="2 5">unnamed2</plasmid>
    </source>
</reference>
<proteinExistence type="predicted"/>
<dbReference type="EMBL" id="CP087832">
    <property type="protein sequence ID" value="UZA04853.1"/>
    <property type="molecule type" value="Genomic_DNA"/>
</dbReference>
<dbReference type="Proteomes" id="UP001163283">
    <property type="component" value="Plasmid unnamed"/>
</dbReference>
<geneLocation type="plasmid" evidence="1">
    <name>pMBO-1</name>
</geneLocation>
<name>Q5KTA1_MORBO</name>
<keyword evidence="5" id="KW-1185">Reference proteome</keyword>
<geneLocation type="plasmid" evidence="2 5">
    <name>unnamed2</name>
</geneLocation>
<evidence type="ECO:0000313" key="3">
    <source>
        <dbReference type="EMBL" id="UZA53065.1"/>
    </source>
</evidence>
<evidence type="ECO:0000313" key="5">
    <source>
        <dbReference type="Proteomes" id="UP001163632"/>
    </source>
</evidence>
<gene>
    <name evidence="1" type="primary">orf13</name>
    <name evidence="2" type="ORF">LP092_15580</name>
    <name evidence="3" type="ORF">LP129_14235</name>
</gene>
<dbReference type="AlphaFoldDB" id="Q5KTA1"/>
<accession>Q5KTA1</accession>
<dbReference type="EMBL" id="CP087782">
    <property type="protein sequence ID" value="UZA53065.1"/>
    <property type="molecule type" value="Genomic_DNA"/>
</dbReference>